<dbReference type="Gene3D" id="1.25.10.10">
    <property type="entry name" value="Leucine-rich Repeat Variant"/>
    <property type="match status" value="1"/>
</dbReference>
<feature type="signal peptide" evidence="1">
    <location>
        <begin position="1"/>
        <end position="18"/>
    </location>
</feature>
<dbReference type="GO" id="GO:0016477">
    <property type="term" value="P:cell migration"/>
    <property type="evidence" value="ECO:0007669"/>
    <property type="project" value="TreeGrafter"/>
</dbReference>
<dbReference type="GO" id="GO:0005829">
    <property type="term" value="C:cytosol"/>
    <property type="evidence" value="ECO:0007669"/>
    <property type="project" value="TreeGrafter"/>
</dbReference>
<dbReference type="InterPro" id="IPR043592">
    <property type="entry name" value="FMNL_animal"/>
</dbReference>
<evidence type="ECO:0000256" key="1">
    <source>
        <dbReference type="SAM" id="SignalP"/>
    </source>
</evidence>
<dbReference type="EMBL" id="VYZU01052302">
    <property type="protein sequence ID" value="NXY87006.1"/>
    <property type="molecule type" value="Genomic_DNA"/>
</dbReference>
<dbReference type="InterPro" id="IPR016024">
    <property type="entry name" value="ARM-type_fold"/>
</dbReference>
<feature type="domain" description="Formin FH3" evidence="2">
    <location>
        <begin position="20"/>
        <end position="61"/>
    </location>
</feature>
<dbReference type="GO" id="GO:0008360">
    <property type="term" value="P:regulation of cell shape"/>
    <property type="evidence" value="ECO:0007669"/>
    <property type="project" value="TreeGrafter"/>
</dbReference>
<gene>
    <name evidence="3" type="primary">Fmnl2</name>
    <name evidence="3" type="ORF">CEYCYA_R00815</name>
</gene>
<keyword evidence="1" id="KW-0732">Signal</keyword>
<sequence>RTKALVLELLAAVCLVRGGHEIILSAFDNFKEVCGEKQRFEKLMEHFRNEDNNIDFMVSALAHLSFQGLTVPTVEFSCLL</sequence>
<evidence type="ECO:0000259" key="2">
    <source>
        <dbReference type="Pfam" id="PF06367"/>
    </source>
</evidence>
<dbReference type="PANTHER" id="PTHR45857:SF5">
    <property type="entry name" value="FORMIN-LIKE PROTEIN 2"/>
    <property type="match status" value="1"/>
</dbReference>
<protein>
    <submittedName>
        <fullName evidence="3">FMNL2 protein</fullName>
    </submittedName>
</protein>
<proteinExistence type="predicted"/>
<dbReference type="GO" id="GO:0051015">
    <property type="term" value="F:actin filament binding"/>
    <property type="evidence" value="ECO:0007669"/>
    <property type="project" value="TreeGrafter"/>
</dbReference>
<dbReference type="OrthoDB" id="1668162at2759"/>
<name>A0A7L4NAV0_9AVES</name>
<dbReference type="InterPro" id="IPR011989">
    <property type="entry name" value="ARM-like"/>
</dbReference>
<feature type="non-terminal residue" evidence="3">
    <location>
        <position position="80"/>
    </location>
</feature>
<accession>A0A7L4NAV0</accession>
<reference evidence="3 4" key="1">
    <citation type="submission" date="2020-02" db="EMBL/GenBank/DDBJ databases">
        <title>Bird 10,000 Genomes (B10K) Project - Family phase.</title>
        <authorList>
            <person name="Zhang G."/>
        </authorList>
    </citation>
    <scope>NUCLEOTIDE SEQUENCE [LARGE SCALE GENOMIC DNA]</scope>
    <source>
        <strain evidence="3">B10K-DU-013-51</strain>
        <tissue evidence="3">Mixed tissue sample</tissue>
    </source>
</reference>
<evidence type="ECO:0000313" key="3">
    <source>
        <dbReference type="EMBL" id="NXY87006.1"/>
    </source>
</evidence>
<dbReference type="Pfam" id="PF06367">
    <property type="entry name" value="Drf_FH3"/>
    <property type="match status" value="1"/>
</dbReference>
<dbReference type="Proteomes" id="UP000586704">
    <property type="component" value="Unassembled WGS sequence"/>
</dbReference>
<evidence type="ECO:0000313" key="4">
    <source>
        <dbReference type="Proteomes" id="UP000586704"/>
    </source>
</evidence>
<feature type="non-terminal residue" evidence="3">
    <location>
        <position position="1"/>
    </location>
</feature>
<keyword evidence="4" id="KW-1185">Reference proteome</keyword>
<dbReference type="InterPro" id="IPR010472">
    <property type="entry name" value="FH3_dom"/>
</dbReference>
<dbReference type="PANTHER" id="PTHR45857">
    <property type="entry name" value="FORMIN-LIKE PROTEIN"/>
    <property type="match status" value="1"/>
</dbReference>
<dbReference type="AlphaFoldDB" id="A0A7L4NAV0"/>
<dbReference type="GO" id="GO:0030866">
    <property type="term" value="P:cortical actin cytoskeleton organization"/>
    <property type="evidence" value="ECO:0007669"/>
    <property type="project" value="TreeGrafter"/>
</dbReference>
<comment type="caution">
    <text evidence="3">The sequence shown here is derived from an EMBL/GenBank/DDBJ whole genome shotgun (WGS) entry which is preliminary data.</text>
</comment>
<organism evidence="3 4">
    <name type="scientific">Ceyx cyanopectus</name>
    <name type="common">Indigo-banded kingfisher</name>
    <dbReference type="NCBI Taxonomy" id="390723"/>
    <lineage>
        <taxon>Eukaryota</taxon>
        <taxon>Metazoa</taxon>
        <taxon>Chordata</taxon>
        <taxon>Craniata</taxon>
        <taxon>Vertebrata</taxon>
        <taxon>Euteleostomi</taxon>
        <taxon>Archelosauria</taxon>
        <taxon>Archosauria</taxon>
        <taxon>Dinosauria</taxon>
        <taxon>Saurischia</taxon>
        <taxon>Theropoda</taxon>
        <taxon>Coelurosauria</taxon>
        <taxon>Aves</taxon>
        <taxon>Neognathae</taxon>
        <taxon>Neoaves</taxon>
        <taxon>Telluraves</taxon>
        <taxon>Coraciimorphae</taxon>
        <taxon>Coraciiformes</taxon>
        <taxon>Alcedinidae</taxon>
        <taxon>Ceyx</taxon>
    </lineage>
</organism>
<dbReference type="SUPFAM" id="SSF48371">
    <property type="entry name" value="ARM repeat"/>
    <property type="match status" value="1"/>
</dbReference>
<feature type="chain" id="PRO_5029816968" evidence="1">
    <location>
        <begin position="19"/>
        <end position="80"/>
    </location>
</feature>